<evidence type="ECO:0000259" key="7">
    <source>
        <dbReference type="Pfam" id="PF00155"/>
    </source>
</evidence>
<dbReference type="Pfam" id="PF00155">
    <property type="entry name" value="Aminotran_1_2"/>
    <property type="match status" value="1"/>
</dbReference>
<dbReference type="PANTHER" id="PTHR42790:SF19">
    <property type="entry name" value="KYNURENINE_ALPHA-AMINOADIPATE AMINOTRANSFERASE, MITOCHONDRIAL"/>
    <property type="match status" value="1"/>
</dbReference>
<dbReference type="GO" id="GO:1901605">
    <property type="term" value="P:alpha-amino acid metabolic process"/>
    <property type="evidence" value="ECO:0007669"/>
    <property type="project" value="TreeGrafter"/>
</dbReference>
<dbReference type="SUPFAM" id="SSF53383">
    <property type="entry name" value="PLP-dependent transferases"/>
    <property type="match status" value="1"/>
</dbReference>
<dbReference type="InterPro" id="IPR015421">
    <property type="entry name" value="PyrdxlP-dep_Trfase_major"/>
</dbReference>
<keyword evidence="4 8" id="KW-0032">Aminotransferase</keyword>
<feature type="domain" description="Aminotransferase class I/classII large" evidence="7">
    <location>
        <begin position="55"/>
        <end position="392"/>
    </location>
</feature>
<dbReference type="InterPro" id="IPR015424">
    <property type="entry name" value="PyrdxlP-dep_Trfase"/>
</dbReference>
<dbReference type="OrthoDB" id="9802328at2"/>
<dbReference type="FunFam" id="3.40.640.10:FF:000053">
    <property type="entry name" value="Aminotransferase, class I"/>
    <property type="match status" value="1"/>
</dbReference>
<evidence type="ECO:0000256" key="4">
    <source>
        <dbReference type="ARBA" id="ARBA00022576"/>
    </source>
</evidence>
<evidence type="ECO:0000256" key="6">
    <source>
        <dbReference type="ARBA" id="ARBA00022898"/>
    </source>
</evidence>
<name>A0A162M8D3_9FIRM</name>
<dbReference type="InterPro" id="IPR015422">
    <property type="entry name" value="PyrdxlP-dep_Trfase_small"/>
</dbReference>
<evidence type="ECO:0000256" key="5">
    <source>
        <dbReference type="ARBA" id="ARBA00022679"/>
    </source>
</evidence>
<dbReference type="InterPro" id="IPR050859">
    <property type="entry name" value="Class-I_PLP-dep_aminotransf"/>
</dbReference>
<comment type="caution">
    <text evidence="8">The sequence shown here is derived from an EMBL/GenBank/DDBJ whole genome shotgun (WGS) entry which is preliminary data.</text>
</comment>
<dbReference type="InterPro" id="IPR004839">
    <property type="entry name" value="Aminotransferase_I/II_large"/>
</dbReference>
<comment type="similarity">
    <text evidence="2">Belongs to the class-I pyridoxal-phosphate-dependent aminotransferase family.</text>
</comment>
<dbReference type="EMBL" id="LOHZ01000042">
    <property type="protein sequence ID" value="KYO64517.1"/>
    <property type="molecule type" value="Genomic_DNA"/>
</dbReference>
<accession>A0A162M8D3</accession>
<dbReference type="RefSeq" id="WP_068749049.1">
    <property type="nucleotide sequence ID" value="NZ_LOHZ01000042.1"/>
</dbReference>
<dbReference type="Gene3D" id="3.40.640.10">
    <property type="entry name" value="Type I PLP-dependent aspartate aminotransferase-like (Major domain)"/>
    <property type="match status" value="1"/>
</dbReference>
<proteinExistence type="inferred from homology"/>
<evidence type="ECO:0000256" key="2">
    <source>
        <dbReference type="ARBA" id="ARBA00007441"/>
    </source>
</evidence>
<dbReference type="PATRIC" id="fig|520767.4.peg.2074"/>
<dbReference type="Gene3D" id="3.90.1150.10">
    <property type="entry name" value="Aspartate Aminotransferase, domain 1"/>
    <property type="match status" value="1"/>
</dbReference>
<organism evidence="8 9">
    <name type="scientific">Thermovenabulum gondwanense</name>
    <dbReference type="NCBI Taxonomy" id="520767"/>
    <lineage>
        <taxon>Bacteria</taxon>
        <taxon>Bacillati</taxon>
        <taxon>Bacillota</taxon>
        <taxon>Clostridia</taxon>
        <taxon>Thermosediminibacterales</taxon>
        <taxon>Thermosediminibacteraceae</taxon>
        <taxon>Thermovenabulum</taxon>
    </lineage>
</organism>
<reference evidence="8 9" key="1">
    <citation type="submission" date="2015-12" db="EMBL/GenBank/DDBJ databases">
        <title>Draft genome of Thermovenabulum gondwanense isolated from a red thermophilic microbial mat colonisisng an outflow channel of a bore well.</title>
        <authorList>
            <person name="Patel B.K."/>
        </authorList>
    </citation>
    <scope>NUCLEOTIDE SEQUENCE [LARGE SCALE GENOMIC DNA]</scope>
    <source>
        <strain evidence="8 9">R270</strain>
    </source>
</reference>
<dbReference type="EC" id="2.6.1.39" evidence="8"/>
<dbReference type="STRING" id="520767.ATZ99_19490"/>
<dbReference type="AlphaFoldDB" id="A0A162M8D3"/>
<dbReference type="GO" id="GO:0030170">
    <property type="term" value="F:pyridoxal phosphate binding"/>
    <property type="evidence" value="ECO:0007669"/>
    <property type="project" value="InterPro"/>
</dbReference>
<comment type="cofactor">
    <cofactor evidence="1">
        <name>pyridoxal 5'-phosphate</name>
        <dbReference type="ChEBI" id="CHEBI:597326"/>
    </cofactor>
</comment>
<protein>
    <submittedName>
        <fullName evidence="8">2-aminoadipate transaminase</fullName>
        <ecNumber evidence="8">2.6.1.39</ecNumber>
    </submittedName>
</protein>
<comment type="subunit">
    <text evidence="3">Homodimer.</text>
</comment>
<evidence type="ECO:0000313" key="8">
    <source>
        <dbReference type="EMBL" id="KYO64517.1"/>
    </source>
</evidence>
<evidence type="ECO:0000256" key="3">
    <source>
        <dbReference type="ARBA" id="ARBA00011738"/>
    </source>
</evidence>
<keyword evidence="6" id="KW-0663">Pyridoxal phosphate</keyword>
<dbReference type="GO" id="GO:0047536">
    <property type="term" value="F:2-aminoadipate transaminase activity"/>
    <property type="evidence" value="ECO:0007669"/>
    <property type="project" value="UniProtKB-EC"/>
</dbReference>
<evidence type="ECO:0000256" key="1">
    <source>
        <dbReference type="ARBA" id="ARBA00001933"/>
    </source>
</evidence>
<evidence type="ECO:0000313" key="9">
    <source>
        <dbReference type="Proteomes" id="UP000075737"/>
    </source>
</evidence>
<gene>
    <name evidence="8" type="primary">lysN_2</name>
    <name evidence="8" type="ORF">ATZ99_19490</name>
</gene>
<dbReference type="CDD" id="cd00609">
    <property type="entry name" value="AAT_like"/>
    <property type="match status" value="1"/>
</dbReference>
<dbReference type="Proteomes" id="UP000075737">
    <property type="component" value="Unassembled WGS sequence"/>
</dbReference>
<sequence>MDYNKIFSDGIVSLPPSPIRELLKVSQRPGVISLAGGNPSPDTFPVEDLKICFEKVMGEKPQKILQYSPTEGLSELIEAVRSLSLEDGIKCEMDNILITTGSQQGMDLVCKILLNPGDEVIVELPTYPGSLHTLRSYKAKITGVPVDEKGINVNLLEDIIRERAMKGKIPKFIYTIPTFQNPSGTTLSEERRKYIIQIAKKYEIIVVEDDPYSKLRYSGKFIKSIKSYDEEGFVIYMNSFSKIFCPGVRVAWMIADKEIIKKMIIAKQGMDLHTSSLNQAIIAEFLKQGKLKSHLDRIVPYYREKCDIMVKTVNECFGNRIIFTSPEGGFFSWITLKQDIDTKEFIYKAIERGVVYVPGSSFGPGEEKELKSSLRLSFATVNKNDIKKGIEILSEIF</sequence>
<keyword evidence="5 8" id="KW-0808">Transferase</keyword>
<keyword evidence="9" id="KW-1185">Reference proteome</keyword>
<dbReference type="PANTHER" id="PTHR42790">
    <property type="entry name" value="AMINOTRANSFERASE"/>
    <property type="match status" value="1"/>
</dbReference>